<evidence type="ECO:0000313" key="16">
    <source>
        <dbReference type="Proteomes" id="UP000051448"/>
    </source>
</evidence>
<dbReference type="NCBIfam" id="TIGR00007">
    <property type="entry name" value="1-(5-phosphoribosyl)-5-[(5-phosphoribosylamino)methylideneamino]imidazole-4-carboxamide isomerase"/>
    <property type="match status" value="1"/>
</dbReference>
<evidence type="ECO:0000256" key="5">
    <source>
        <dbReference type="ARBA" id="ARBA00012550"/>
    </source>
</evidence>
<organism evidence="15 16">
    <name type="scientific">Liquorilactobacillus hordei DSM 19519</name>
    <dbReference type="NCBI Taxonomy" id="1423759"/>
    <lineage>
        <taxon>Bacteria</taxon>
        <taxon>Bacillati</taxon>
        <taxon>Bacillota</taxon>
        <taxon>Bacilli</taxon>
        <taxon>Lactobacillales</taxon>
        <taxon>Lactobacillaceae</taxon>
        <taxon>Liquorilactobacillus</taxon>
    </lineage>
</organism>
<dbReference type="UniPathway" id="UPA00031">
    <property type="reaction ID" value="UER00009"/>
</dbReference>
<dbReference type="RefSeq" id="WP_057870311.1">
    <property type="nucleotide sequence ID" value="NZ_AZDX01000054.1"/>
</dbReference>
<dbReference type="GeneID" id="98311537"/>
<comment type="caution">
    <text evidence="15">The sequence shown here is derived from an EMBL/GenBank/DDBJ whole genome shotgun (WGS) entry which is preliminary data.</text>
</comment>
<dbReference type="FunFam" id="3.20.20.70:FF:000009">
    <property type="entry name" value="1-(5-phosphoribosyl)-5-[(5-phosphoribosylamino)methylideneamino] imidazole-4-carboxamide isomerase"/>
    <property type="match status" value="1"/>
</dbReference>
<dbReference type="InterPro" id="IPR023016">
    <property type="entry name" value="HisA/PriA"/>
</dbReference>
<dbReference type="GO" id="GO:0000105">
    <property type="term" value="P:L-histidine biosynthetic process"/>
    <property type="evidence" value="ECO:0007669"/>
    <property type="project" value="UniProtKB-UniRule"/>
</dbReference>
<dbReference type="OrthoDB" id="9807749at2"/>
<evidence type="ECO:0000256" key="1">
    <source>
        <dbReference type="ARBA" id="ARBA00000901"/>
    </source>
</evidence>
<evidence type="ECO:0000256" key="13">
    <source>
        <dbReference type="RuleBase" id="RU003657"/>
    </source>
</evidence>
<dbReference type="GO" id="GO:0000162">
    <property type="term" value="P:L-tryptophan biosynthetic process"/>
    <property type="evidence" value="ECO:0007669"/>
    <property type="project" value="TreeGrafter"/>
</dbReference>
<accession>A0A0R1MFM5</accession>
<keyword evidence="7 12" id="KW-0963">Cytoplasm</keyword>
<evidence type="ECO:0000256" key="2">
    <source>
        <dbReference type="ARBA" id="ARBA00004496"/>
    </source>
</evidence>
<dbReference type="CDD" id="cd04732">
    <property type="entry name" value="HisA"/>
    <property type="match status" value="1"/>
</dbReference>
<evidence type="ECO:0000256" key="14">
    <source>
        <dbReference type="RuleBase" id="RU003658"/>
    </source>
</evidence>
<dbReference type="InterPro" id="IPR006062">
    <property type="entry name" value="His_biosynth"/>
</dbReference>
<reference evidence="15 16" key="1">
    <citation type="journal article" date="2015" name="Genome Announc.">
        <title>Expanding the biotechnology potential of lactobacilli through comparative genomics of 213 strains and associated genera.</title>
        <authorList>
            <person name="Sun Z."/>
            <person name="Harris H.M."/>
            <person name="McCann A."/>
            <person name="Guo C."/>
            <person name="Argimon S."/>
            <person name="Zhang W."/>
            <person name="Yang X."/>
            <person name="Jeffery I.B."/>
            <person name="Cooney J.C."/>
            <person name="Kagawa T.F."/>
            <person name="Liu W."/>
            <person name="Song Y."/>
            <person name="Salvetti E."/>
            <person name="Wrobel A."/>
            <person name="Rasinkangas P."/>
            <person name="Parkhill J."/>
            <person name="Rea M.C."/>
            <person name="O'Sullivan O."/>
            <person name="Ritari J."/>
            <person name="Douillard F.P."/>
            <person name="Paul Ross R."/>
            <person name="Yang R."/>
            <person name="Briner A.E."/>
            <person name="Felis G.E."/>
            <person name="de Vos W.M."/>
            <person name="Barrangou R."/>
            <person name="Klaenhammer T.R."/>
            <person name="Caufield P.W."/>
            <person name="Cui Y."/>
            <person name="Zhang H."/>
            <person name="O'Toole P.W."/>
        </authorList>
    </citation>
    <scope>NUCLEOTIDE SEQUENCE [LARGE SCALE GENOMIC DNA]</scope>
    <source>
        <strain evidence="15 16">DSM 19519</strain>
    </source>
</reference>
<sequence>MIFPAIDLKSGKSVRLYKGDFAEETLIEKTPVLQAQKYQAAGIKCLHLVDLDGALKGTPQNETVIKDIRKVFTGLIEIGGGIRDLTRVKHYLNLGINRVIIGSAALFDPEFVIASLKQFGADKIVIGVDGTDELVAVNGWLDTSDTKMGTLISKMEQAGARNFIVTDVQRDGTMKGPNIELLKKLKGRFNNCNIIASGGIRDIKDVKKLVAADLPDMVVGKALFEGRLTLEEISEVNGNAG</sequence>
<dbReference type="Gene3D" id="3.20.20.70">
    <property type="entry name" value="Aldolase class I"/>
    <property type="match status" value="1"/>
</dbReference>
<evidence type="ECO:0000256" key="8">
    <source>
        <dbReference type="ARBA" id="ARBA00022605"/>
    </source>
</evidence>
<dbReference type="STRING" id="1423759.FC92_GL001761"/>
<evidence type="ECO:0000313" key="15">
    <source>
        <dbReference type="EMBL" id="KRL04117.1"/>
    </source>
</evidence>
<dbReference type="EMBL" id="AZDX01000054">
    <property type="protein sequence ID" value="KRL04117.1"/>
    <property type="molecule type" value="Genomic_DNA"/>
</dbReference>
<name>A0A0R1MFM5_9LACO</name>
<keyword evidence="16" id="KW-1185">Reference proteome</keyword>
<dbReference type="InterPro" id="IPR011060">
    <property type="entry name" value="RibuloseP-bd_barrel"/>
</dbReference>
<feature type="active site" description="Proton acceptor" evidence="12">
    <location>
        <position position="7"/>
    </location>
</feature>
<dbReference type="HAMAP" id="MF_01014">
    <property type="entry name" value="HisA"/>
    <property type="match status" value="1"/>
</dbReference>
<comment type="subcellular location">
    <subcellularLocation>
        <location evidence="2 12 14">Cytoplasm</location>
    </subcellularLocation>
</comment>
<comment type="similarity">
    <text evidence="4 12 13">Belongs to the HisA/HisF family.</text>
</comment>
<keyword evidence="10 12" id="KW-0413">Isomerase</keyword>
<gene>
    <name evidence="12" type="primary">hisA</name>
    <name evidence="15" type="ORF">FC92_GL001761</name>
</gene>
<dbReference type="SUPFAM" id="SSF51366">
    <property type="entry name" value="Ribulose-phoshate binding barrel"/>
    <property type="match status" value="1"/>
</dbReference>
<dbReference type="AlphaFoldDB" id="A0A0R1MFM5"/>
<evidence type="ECO:0000256" key="12">
    <source>
        <dbReference type="HAMAP-Rule" id="MF_01014"/>
    </source>
</evidence>
<dbReference type="Pfam" id="PF00977">
    <property type="entry name" value="His_biosynth"/>
    <property type="match status" value="1"/>
</dbReference>
<dbReference type="InterPro" id="IPR013785">
    <property type="entry name" value="Aldolase_TIM"/>
</dbReference>
<evidence type="ECO:0000256" key="4">
    <source>
        <dbReference type="ARBA" id="ARBA00009667"/>
    </source>
</evidence>
<evidence type="ECO:0000256" key="6">
    <source>
        <dbReference type="ARBA" id="ARBA00018464"/>
    </source>
</evidence>
<keyword evidence="8 12" id="KW-0028">Amino-acid biosynthesis</keyword>
<dbReference type="GO" id="GO:0003949">
    <property type="term" value="F:1-(5-phosphoribosyl)-5-[(5-phosphoribosylamino)methylideneamino]imidazole-4-carboxamide isomerase activity"/>
    <property type="evidence" value="ECO:0007669"/>
    <property type="project" value="UniProtKB-UniRule"/>
</dbReference>
<dbReference type="PANTHER" id="PTHR43090">
    <property type="entry name" value="1-(5-PHOSPHORIBOSYL)-5-[(5-PHOSPHORIBOSYLAMINO)METHYLIDENEAMINO] IMIDAZOLE-4-CARBOXAMIDE ISOMERASE"/>
    <property type="match status" value="1"/>
</dbReference>
<evidence type="ECO:0000256" key="11">
    <source>
        <dbReference type="ARBA" id="ARBA00030547"/>
    </source>
</evidence>
<dbReference type="Proteomes" id="UP000051448">
    <property type="component" value="Unassembled WGS sequence"/>
</dbReference>
<feature type="active site" description="Proton donor" evidence="12">
    <location>
        <position position="129"/>
    </location>
</feature>
<evidence type="ECO:0000256" key="10">
    <source>
        <dbReference type="ARBA" id="ARBA00023235"/>
    </source>
</evidence>
<protein>
    <recommendedName>
        <fullName evidence="6 12">1-(5-phosphoribosyl)-5-[(5-phosphoribosylamino)methylideneamino] imidazole-4-carboxamide isomerase</fullName>
        <ecNumber evidence="5 12">5.3.1.16</ecNumber>
    </recommendedName>
    <alternativeName>
        <fullName evidence="11 12">Phosphoribosylformimino-5-aminoimidazole carboxamide ribotide isomerase</fullName>
    </alternativeName>
</protein>
<evidence type="ECO:0000256" key="3">
    <source>
        <dbReference type="ARBA" id="ARBA00005133"/>
    </source>
</evidence>
<dbReference type="InterPro" id="IPR006063">
    <property type="entry name" value="HisA_bact_arch"/>
</dbReference>
<dbReference type="InterPro" id="IPR044524">
    <property type="entry name" value="Isoase_HisA-like"/>
</dbReference>
<evidence type="ECO:0000256" key="7">
    <source>
        <dbReference type="ARBA" id="ARBA00022490"/>
    </source>
</evidence>
<dbReference type="GO" id="GO:0005737">
    <property type="term" value="C:cytoplasm"/>
    <property type="evidence" value="ECO:0007669"/>
    <property type="project" value="UniProtKB-SubCell"/>
</dbReference>
<dbReference type="PANTHER" id="PTHR43090:SF2">
    <property type="entry name" value="1-(5-PHOSPHORIBOSYL)-5-[(5-PHOSPHORIBOSYLAMINO)METHYLIDENEAMINO] IMIDAZOLE-4-CARBOXAMIDE ISOMERASE"/>
    <property type="match status" value="1"/>
</dbReference>
<keyword evidence="9 12" id="KW-0368">Histidine biosynthesis</keyword>
<evidence type="ECO:0000256" key="9">
    <source>
        <dbReference type="ARBA" id="ARBA00023102"/>
    </source>
</evidence>
<dbReference type="EC" id="5.3.1.16" evidence="5 12"/>
<proteinExistence type="inferred from homology"/>
<comment type="pathway">
    <text evidence="3 12 14">Amino-acid biosynthesis; L-histidine biosynthesis; L-histidine from 5-phospho-alpha-D-ribose 1-diphosphate: step 4/9.</text>
</comment>
<comment type="catalytic activity">
    <reaction evidence="1 12 14">
        <text>1-(5-phospho-beta-D-ribosyl)-5-[(5-phospho-beta-D-ribosylamino)methylideneamino]imidazole-4-carboxamide = 5-[(5-phospho-1-deoxy-D-ribulos-1-ylimino)methylamino]-1-(5-phospho-beta-D-ribosyl)imidazole-4-carboxamide</text>
        <dbReference type="Rhea" id="RHEA:15469"/>
        <dbReference type="ChEBI" id="CHEBI:58435"/>
        <dbReference type="ChEBI" id="CHEBI:58525"/>
        <dbReference type="EC" id="5.3.1.16"/>
    </reaction>
</comment>
<dbReference type="PATRIC" id="fig|1423759.3.peg.1841"/>